<dbReference type="GO" id="GO:0030976">
    <property type="term" value="F:thiamine pyrophosphate binding"/>
    <property type="evidence" value="ECO:0007669"/>
    <property type="project" value="InterPro"/>
</dbReference>
<evidence type="ECO:0000256" key="7">
    <source>
        <dbReference type="ARBA" id="ARBA00022723"/>
    </source>
</evidence>
<dbReference type="NCBIfam" id="TIGR03336">
    <property type="entry name" value="IOR_alpha"/>
    <property type="match status" value="1"/>
</dbReference>
<dbReference type="GO" id="GO:0043805">
    <property type="term" value="F:indolepyruvate ferredoxin oxidoreductase activity"/>
    <property type="evidence" value="ECO:0007669"/>
    <property type="project" value="UniProtKB-UniRule"/>
</dbReference>
<dbReference type="FunFam" id="3.40.50.970:FF:000039">
    <property type="entry name" value="Indolepyruvate oxidoreductase subunit IorA"/>
    <property type="match status" value="1"/>
</dbReference>
<gene>
    <name evidence="17" type="ORF">A3207_07955</name>
</gene>
<dbReference type="OMA" id="PACPHRN"/>
<evidence type="ECO:0000256" key="11">
    <source>
        <dbReference type="ARBA" id="ARBA00023014"/>
    </source>
</evidence>
<dbReference type="InterPro" id="IPR009014">
    <property type="entry name" value="Transketo_C/PFOR_II"/>
</dbReference>
<comment type="subunit">
    <text evidence="2 14">Heterodimer of the IorA and IorB subunits.</text>
</comment>
<reference evidence="17" key="1">
    <citation type="submission" date="2016-03" db="EMBL/GenBank/DDBJ databases">
        <authorList>
            <person name="Borrel G."/>
            <person name="Mccann A."/>
            <person name="O'Toole P.W."/>
        </authorList>
    </citation>
    <scope>NUCLEOTIDE SEQUENCE</scope>
    <source>
        <strain evidence="17">183</strain>
    </source>
</reference>
<protein>
    <recommendedName>
        <fullName evidence="4 14">Indolepyruvate oxidoreductase subunit IorA</fullName>
        <shortName evidence="14">IOR</shortName>
        <ecNumber evidence="3 14">1.2.7.8</ecNumber>
    </recommendedName>
    <alternativeName>
        <fullName evidence="12 14">Indolepyruvate ferredoxin oxidoreductase subunit alpha</fullName>
    </alternativeName>
</protein>
<dbReference type="InterPro" id="IPR045025">
    <property type="entry name" value="HACL1-like"/>
</dbReference>
<evidence type="ECO:0000256" key="13">
    <source>
        <dbReference type="ARBA" id="ARBA00048332"/>
    </source>
</evidence>
<dbReference type="AlphaFoldDB" id="A0A8J8PG46"/>
<evidence type="ECO:0000313" key="17">
    <source>
        <dbReference type="EMBL" id="TQS83517.1"/>
    </source>
</evidence>
<dbReference type="EC" id="1.2.7.8" evidence="3 14"/>
<keyword evidence="5 14" id="KW-0813">Transport</keyword>
<feature type="binding site" evidence="15">
    <location>
        <position position="556"/>
    </location>
    <ligand>
        <name>[4Fe-4S] cluster</name>
        <dbReference type="ChEBI" id="CHEBI:49883"/>
        <label>1</label>
    </ligand>
</feature>
<keyword evidence="6 14" id="KW-0004">4Fe-4S</keyword>
<evidence type="ECO:0000256" key="6">
    <source>
        <dbReference type="ARBA" id="ARBA00022485"/>
    </source>
</evidence>
<comment type="cofactor">
    <cofactor evidence="14 15">
        <name>[4Fe-4S] cluster</name>
        <dbReference type="ChEBI" id="CHEBI:49883"/>
    </cofactor>
    <text evidence="14 15">Binds 2 [4Fe-4S] clusters. In this family the first cluster has a non-standard and varying [4Fe-4S] binding motif CX(2)CX(2)CX(4-5)CP.</text>
</comment>
<dbReference type="Pfam" id="PF02775">
    <property type="entry name" value="TPP_enzyme_C"/>
    <property type="match status" value="1"/>
</dbReference>
<dbReference type="CDD" id="cd02008">
    <property type="entry name" value="TPP_IOR_alpha"/>
    <property type="match status" value="1"/>
</dbReference>
<evidence type="ECO:0000256" key="4">
    <source>
        <dbReference type="ARBA" id="ARBA00017710"/>
    </source>
</evidence>
<feature type="domain" description="4Fe-4S ferredoxin-type" evidence="16">
    <location>
        <begin position="547"/>
        <end position="575"/>
    </location>
</feature>
<dbReference type="GO" id="GO:0046872">
    <property type="term" value="F:metal ion binding"/>
    <property type="evidence" value="ECO:0007669"/>
    <property type="project" value="UniProtKB-UniRule"/>
</dbReference>
<dbReference type="GO" id="GO:0051539">
    <property type="term" value="F:4 iron, 4 sulfur cluster binding"/>
    <property type="evidence" value="ECO:0007669"/>
    <property type="project" value="UniProtKB-UniRule"/>
</dbReference>
<feature type="binding site" evidence="15">
    <location>
        <position position="585"/>
    </location>
    <ligand>
        <name>[4Fe-4S] cluster</name>
        <dbReference type="ChEBI" id="CHEBI:49883"/>
        <label>2</label>
    </ligand>
</feature>
<dbReference type="InterPro" id="IPR011766">
    <property type="entry name" value="TPP_enzyme_TPP-bd"/>
</dbReference>
<dbReference type="PANTHER" id="PTHR43710:SF7">
    <property type="entry name" value="INDOLEPYRUVATE OXIDOREDUCTASE SUBUNIT IORA"/>
    <property type="match status" value="1"/>
</dbReference>
<keyword evidence="11 14" id="KW-0411">Iron-sulfur</keyword>
<evidence type="ECO:0000256" key="14">
    <source>
        <dbReference type="PIRNR" id="PIRNR006439"/>
    </source>
</evidence>
<dbReference type="PANTHER" id="PTHR43710">
    <property type="entry name" value="2-HYDROXYACYL-COA LYASE"/>
    <property type="match status" value="1"/>
</dbReference>
<dbReference type="Proteomes" id="UP000752814">
    <property type="component" value="Unassembled WGS sequence"/>
</dbReference>
<dbReference type="PROSITE" id="PS00198">
    <property type="entry name" value="4FE4S_FER_1"/>
    <property type="match status" value="1"/>
</dbReference>
<dbReference type="GO" id="GO:0006082">
    <property type="term" value="P:organic acid metabolic process"/>
    <property type="evidence" value="ECO:0007669"/>
    <property type="project" value="UniProtKB-ARBA"/>
</dbReference>
<dbReference type="GeneID" id="41323634"/>
<dbReference type="Pfam" id="PF00037">
    <property type="entry name" value="Fer4"/>
    <property type="match status" value="1"/>
</dbReference>
<feature type="binding site" evidence="15">
    <location>
        <position position="562"/>
    </location>
    <ligand>
        <name>[4Fe-4S] cluster</name>
        <dbReference type="ChEBI" id="CHEBI:49883"/>
        <label>1</label>
    </ligand>
</feature>
<dbReference type="SUPFAM" id="SSF52922">
    <property type="entry name" value="TK C-terminal domain-like"/>
    <property type="match status" value="1"/>
</dbReference>
<proteinExistence type="predicted"/>
<evidence type="ECO:0000313" key="18">
    <source>
        <dbReference type="Proteomes" id="UP000752814"/>
    </source>
</evidence>
<dbReference type="Pfam" id="PF01855">
    <property type="entry name" value="POR_N"/>
    <property type="match status" value="1"/>
</dbReference>
<dbReference type="InterPro" id="IPR017896">
    <property type="entry name" value="4Fe4S_Fe-S-bd"/>
</dbReference>
<dbReference type="InterPro" id="IPR017721">
    <property type="entry name" value="IorA"/>
</dbReference>
<evidence type="ECO:0000256" key="10">
    <source>
        <dbReference type="ARBA" id="ARBA00023004"/>
    </source>
</evidence>
<evidence type="ECO:0000256" key="12">
    <source>
        <dbReference type="ARBA" id="ARBA00030514"/>
    </source>
</evidence>
<dbReference type="PROSITE" id="PS51379">
    <property type="entry name" value="4FE4S_FER_2"/>
    <property type="match status" value="2"/>
</dbReference>
<evidence type="ECO:0000256" key="15">
    <source>
        <dbReference type="PIRSR" id="PIRSR006439-50"/>
    </source>
</evidence>
<evidence type="ECO:0000256" key="3">
    <source>
        <dbReference type="ARBA" id="ARBA00012812"/>
    </source>
</evidence>
<feature type="binding site" evidence="15">
    <location>
        <position position="568"/>
    </location>
    <ligand>
        <name>[4Fe-4S] cluster</name>
        <dbReference type="ChEBI" id="CHEBI:49883"/>
        <label>2</label>
    </ligand>
</feature>
<dbReference type="GO" id="GO:0044272">
    <property type="term" value="P:sulfur compound biosynthetic process"/>
    <property type="evidence" value="ECO:0007669"/>
    <property type="project" value="UniProtKB-ARBA"/>
</dbReference>
<evidence type="ECO:0000256" key="8">
    <source>
        <dbReference type="ARBA" id="ARBA00022982"/>
    </source>
</evidence>
<feature type="binding site" evidence="15">
    <location>
        <position position="595"/>
    </location>
    <ligand>
        <name>[4Fe-4S] cluster</name>
        <dbReference type="ChEBI" id="CHEBI:49883"/>
        <label>1</label>
    </ligand>
</feature>
<dbReference type="EMBL" id="LVVT01000010">
    <property type="protein sequence ID" value="TQS83517.1"/>
    <property type="molecule type" value="Genomic_DNA"/>
</dbReference>
<dbReference type="Gene3D" id="3.30.70.20">
    <property type="match status" value="1"/>
</dbReference>
<accession>A0A8J8PG46</accession>
<organism evidence="17 18">
    <name type="scientific">Candidatus Methanomassiliicoccus intestinalis</name>
    <dbReference type="NCBI Taxonomy" id="1406512"/>
    <lineage>
        <taxon>Archaea</taxon>
        <taxon>Methanobacteriati</taxon>
        <taxon>Thermoplasmatota</taxon>
        <taxon>Thermoplasmata</taxon>
        <taxon>Methanomassiliicoccales</taxon>
        <taxon>Methanomassiliicoccaceae</taxon>
        <taxon>Methanomassiliicoccus</taxon>
    </lineage>
</organism>
<dbReference type="Gene3D" id="3.40.50.970">
    <property type="match status" value="2"/>
</dbReference>
<dbReference type="InterPro" id="IPR002880">
    <property type="entry name" value="Pyrv_Fd/Flavodoxin_OxRdtase_N"/>
</dbReference>
<keyword evidence="7 14" id="KW-0479">Metal-binding</keyword>
<evidence type="ECO:0000256" key="2">
    <source>
        <dbReference type="ARBA" id="ARBA00011238"/>
    </source>
</evidence>
<evidence type="ECO:0000256" key="5">
    <source>
        <dbReference type="ARBA" id="ARBA00022448"/>
    </source>
</evidence>
<dbReference type="InterPro" id="IPR017900">
    <property type="entry name" value="4Fe4S_Fe_S_CS"/>
</dbReference>
<dbReference type="PIRSF" id="PIRSF006439">
    <property type="entry name" value="Indolepyruvate_ferr_oxidored"/>
    <property type="match status" value="1"/>
</dbReference>
<dbReference type="SUPFAM" id="SSF52518">
    <property type="entry name" value="Thiamin diphosphate-binding fold (THDP-binding)"/>
    <property type="match status" value="2"/>
</dbReference>
<keyword evidence="8 14" id="KW-0249">Electron transport</keyword>
<comment type="function">
    <text evidence="1 14">Catalyzes the ferredoxin-dependent oxidative decarboxylation of arylpyruvates.</text>
</comment>
<dbReference type="CDD" id="cd07034">
    <property type="entry name" value="TPP_PYR_PFOR_IOR-alpha_like"/>
    <property type="match status" value="1"/>
</dbReference>
<evidence type="ECO:0000256" key="9">
    <source>
        <dbReference type="ARBA" id="ARBA00023002"/>
    </source>
</evidence>
<keyword evidence="9 14" id="KW-0560">Oxidoreductase</keyword>
<evidence type="ECO:0000259" key="16">
    <source>
        <dbReference type="PROSITE" id="PS51379"/>
    </source>
</evidence>
<feature type="binding site" evidence="15">
    <location>
        <position position="591"/>
    </location>
    <ligand>
        <name>[4Fe-4S] cluster</name>
        <dbReference type="ChEBI" id="CHEBI:49883"/>
        <label>2</label>
    </ligand>
</feature>
<feature type="domain" description="4Fe-4S ferredoxin-type" evidence="16">
    <location>
        <begin position="576"/>
        <end position="604"/>
    </location>
</feature>
<feature type="binding site" evidence="15">
    <location>
        <position position="588"/>
    </location>
    <ligand>
        <name>[4Fe-4S] cluster</name>
        <dbReference type="ChEBI" id="CHEBI:49883"/>
        <label>2</label>
    </ligand>
</feature>
<dbReference type="SUPFAM" id="SSF54862">
    <property type="entry name" value="4Fe-4S ferredoxins"/>
    <property type="match status" value="1"/>
</dbReference>
<dbReference type="InterPro" id="IPR029061">
    <property type="entry name" value="THDP-binding"/>
</dbReference>
<feature type="binding site" evidence="15">
    <location>
        <position position="559"/>
    </location>
    <ligand>
        <name>[4Fe-4S] cluster</name>
        <dbReference type="ChEBI" id="CHEBI:49883"/>
        <label>1</label>
    </ligand>
</feature>
<keyword evidence="10 14" id="KW-0408">Iron</keyword>
<comment type="caution">
    <text evidence="17">The sequence shown here is derived from an EMBL/GenBank/DDBJ whole genome shotgun (WGS) entry which is preliminary data.</text>
</comment>
<name>A0A8J8PG46_9ARCH</name>
<sequence length="604" mass="65166">MEKLLADSGRILLLGNEAIARGLIEAGCGVAATYPGTPSSEIGGVLDDIADKVGMYFEYSVNEIVAMEVAAAAAVSGVRSFAFMKHVGLNVASDAFMTLSYVGVKAGMVVLTADDPSIHSSQSEQDNRYYAKFGLVPMLEPTTPAECKDMIIEAFELSEKLHSPVLVRTTTRVNHARGAVSLSRPRKIERKGVFEKDPAHLVTVPANARRDRIDQLERIEKAQKLSEISPLNYIIGSGADGVITSGVSYTYAAEYIENAEILKLGFSYPLPEEKVKKFLQSKNRVVVIEELEPVIEDEVRRIAQQNGIRTEIIGKRTGHLPRAYEYSPDTLNALSGILQIKKEAQPLSSSFKLPSRPPVLCAGCPHRSTYYAAKKAVGKEGAIYCTDIGCYTLGVQPPMNCADITLCMGSSIGTAGGFSEATDQKAVAFIGDSTFFHGGIPGLINAGYNKHNNLVLIILDNRTTAMTGHQPNPGTGRDYGGIESPPLKIEPLVRACGIEFVKTVDPYDLAATEQAVREALDFNGPAVIVSEHACPLLRKKEGKLEKKLYEVDREKCIGCKICLSKFSCPALSVDDGKPLIDKSSCIGCGGCAQVCPQNAIEVKQ</sequence>
<evidence type="ECO:0000256" key="1">
    <source>
        <dbReference type="ARBA" id="ARBA00002995"/>
    </source>
</evidence>
<comment type="catalytic activity">
    <reaction evidence="13 14">
        <text>indole-3-pyruvate + 2 oxidized [2Fe-2S]-[ferredoxin] + CoA = (indol-3-yl)acetyl-CoA + 2 reduced [2Fe-2S]-[ferredoxin] + CO2 + H(+)</text>
        <dbReference type="Rhea" id="RHEA:12645"/>
        <dbReference type="Rhea" id="RHEA-COMP:10000"/>
        <dbReference type="Rhea" id="RHEA-COMP:10001"/>
        <dbReference type="ChEBI" id="CHEBI:15378"/>
        <dbReference type="ChEBI" id="CHEBI:16526"/>
        <dbReference type="ChEBI" id="CHEBI:17640"/>
        <dbReference type="ChEBI" id="CHEBI:33737"/>
        <dbReference type="ChEBI" id="CHEBI:33738"/>
        <dbReference type="ChEBI" id="CHEBI:57271"/>
        <dbReference type="ChEBI" id="CHEBI:57287"/>
        <dbReference type="EC" id="1.2.7.8"/>
    </reaction>
</comment>
<dbReference type="RefSeq" id="WP_020449103.1">
    <property type="nucleotide sequence ID" value="NZ_CAYAXV010000005.1"/>
</dbReference>